<protein>
    <submittedName>
        <fullName evidence="1">Uncharacterized protein</fullName>
    </submittedName>
</protein>
<evidence type="ECO:0000313" key="1">
    <source>
        <dbReference type="EMBL" id="KIE46638.1"/>
    </source>
</evidence>
<dbReference type="AlphaFoldDB" id="A0A0C1U4R2"/>
<organism evidence="1 2">
    <name type="scientific">Clostridium argentinense CDC 2741</name>
    <dbReference type="NCBI Taxonomy" id="1418104"/>
    <lineage>
        <taxon>Bacteria</taxon>
        <taxon>Bacillati</taxon>
        <taxon>Bacillota</taxon>
        <taxon>Clostridia</taxon>
        <taxon>Eubacteriales</taxon>
        <taxon>Clostridiaceae</taxon>
        <taxon>Clostridium</taxon>
    </lineage>
</organism>
<dbReference type="RefSeq" id="WP_039632809.1">
    <property type="nucleotide sequence ID" value="NZ_AYSO01000016.1"/>
</dbReference>
<keyword evidence="2" id="KW-1185">Reference proteome</keyword>
<accession>A0A0C1U4R2</accession>
<comment type="caution">
    <text evidence="1">The sequence shown here is derived from an EMBL/GenBank/DDBJ whole genome shotgun (WGS) entry which is preliminary data.</text>
</comment>
<reference evidence="1 2" key="1">
    <citation type="journal article" date="2015" name="Infect. Genet. Evol.">
        <title>Genomic sequences of six botulinum neurotoxin-producing strains representing three clostridial species illustrate the mobility and diversity of botulinum neurotoxin genes.</title>
        <authorList>
            <person name="Smith T.J."/>
            <person name="Hill K.K."/>
            <person name="Xie G."/>
            <person name="Foley B.T."/>
            <person name="Williamson C.H."/>
            <person name="Foster J.T."/>
            <person name="Johnson S.L."/>
            <person name="Chertkov O."/>
            <person name="Teshima H."/>
            <person name="Gibbons H.S."/>
            <person name="Johnsky L.A."/>
            <person name="Karavis M.A."/>
            <person name="Smith L.A."/>
        </authorList>
    </citation>
    <scope>NUCLEOTIDE SEQUENCE [LARGE SCALE GENOMIC DNA]</scope>
    <source>
        <strain evidence="1 2">CDC 2741</strain>
    </source>
</reference>
<evidence type="ECO:0000313" key="2">
    <source>
        <dbReference type="Proteomes" id="UP000031366"/>
    </source>
</evidence>
<dbReference type="EMBL" id="AYSO01000016">
    <property type="protein sequence ID" value="KIE46638.1"/>
    <property type="molecule type" value="Genomic_DNA"/>
</dbReference>
<dbReference type="OrthoDB" id="1910335at2"/>
<gene>
    <name evidence="1" type="ORF">U732_3203</name>
</gene>
<name>A0A0C1U4R2_9CLOT</name>
<dbReference type="Proteomes" id="UP000031366">
    <property type="component" value="Unassembled WGS sequence"/>
</dbReference>
<sequence>MIKLFETIKTLPKDSVSLIEDRKLVKGFTLIVIKDCISNIEGHSEYSTIAFRGAFVSNNKVKSLYLLIKIRGKYKDGYYSVWFNYNDAYSLKIMINLTKQKKLLILLVDNDNTVQKTITLENELKGFFKEYLDRCSSIKCRWTKRDFEIFLNSVRKQYPDNVLMWEKLEWNI</sequence>
<proteinExistence type="predicted"/>